<dbReference type="OrthoDB" id="504708at2759"/>
<dbReference type="Proteomes" id="UP000749559">
    <property type="component" value="Unassembled WGS sequence"/>
</dbReference>
<comment type="caution">
    <text evidence="1">The sequence shown here is derived from an EMBL/GenBank/DDBJ whole genome shotgun (WGS) entry which is preliminary data.</text>
</comment>
<reference evidence="1" key="1">
    <citation type="submission" date="2022-03" db="EMBL/GenBank/DDBJ databases">
        <authorList>
            <person name="Martin C."/>
        </authorList>
    </citation>
    <scope>NUCLEOTIDE SEQUENCE</scope>
</reference>
<dbReference type="EMBL" id="CAIIXF020000010">
    <property type="protein sequence ID" value="CAH1796089.1"/>
    <property type="molecule type" value="Genomic_DNA"/>
</dbReference>
<evidence type="ECO:0000313" key="2">
    <source>
        <dbReference type="Proteomes" id="UP000749559"/>
    </source>
</evidence>
<proteinExistence type="predicted"/>
<organism evidence="1 2">
    <name type="scientific">Owenia fusiformis</name>
    <name type="common">Polychaete worm</name>
    <dbReference type="NCBI Taxonomy" id="6347"/>
    <lineage>
        <taxon>Eukaryota</taxon>
        <taxon>Metazoa</taxon>
        <taxon>Spiralia</taxon>
        <taxon>Lophotrochozoa</taxon>
        <taxon>Annelida</taxon>
        <taxon>Polychaeta</taxon>
        <taxon>Sedentaria</taxon>
        <taxon>Canalipalpata</taxon>
        <taxon>Sabellida</taxon>
        <taxon>Oweniida</taxon>
        <taxon>Oweniidae</taxon>
        <taxon>Owenia</taxon>
    </lineage>
</organism>
<dbReference type="AlphaFoldDB" id="A0A8J1TXS4"/>
<evidence type="ECO:0000313" key="1">
    <source>
        <dbReference type="EMBL" id="CAH1796089.1"/>
    </source>
</evidence>
<sequence length="286" mass="31557">MSIKARVSYGPSPFTKRCHKAVELRGPDTTLKMNLMTVALALMLSVLTVHAGRPRPCENDGECKLGFYCNPKTSFCEKQVFPGDICETNRHCKGASTCENTTDSAPEVKVCTERCRTDVDCEQYGKRKPKLKYCSTGGLATLEKGYCLTTKEEGDDCNRSPECEGKLFCKHGVCVEAAEAVTCELDCNSPRKNPNNLQPGDTVNVTYSCTFVRRGEFGPLPIKAKLRLNKKTKIGQAQGESPVTISGSRAMVARKGEFSAEIHGIMNKCRNHRKICRASRRCILKA</sequence>
<gene>
    <name evidence="1" type="ORF">OFUS_LOCUS20539</name>
</gene>
<accession>A0A8J1TXS4</accession>
<keyword evidence="2" id="KW-1185">Reference proteome</keyword>
<protein>
    <submittedName>
        <fullName evidence="1">Uncharacterized protein</fullName>
    </submittedName>
</protein>
<name>A0A8J1TXS4_OWEFU</name>